<evidence type="ECO:0000313" key="2">
    <source>
        <dbReference type="Proteomes" id="UP000527355"/>
    </source>
</evidence>
<gene>
    <name evidence="1" type="ORF">mMyoMyo1_010158</name>
</gene>
<keyword evidence="2" id="KW-1185">Reference proteome</keyword>
<protein>
    <submittedName>
        <fullName evidence="1">Uncharacterized protein</fullName>
    </submittedName>
</protein>
<sequence length="138" mass="14509">MKAVFLPAVGWGCTQVLPRGPQISATDNLPCVRPRSSFSVHPVGDSCDEPGPTCGCPQRTSACSSATAAGSIWVAVVCSDSTCARRPASLRHGPSVPLLGRVPVLRGPGRERLGDLVPRPGQRRGSWYRTSSLSLGPF</sequence>
<comment type="caution">
    <text evidence="1">The sequence shown here is derived from an EMBL/GenBank/DDBJ whole genome shotgun (WGS) entry which is preliminary data.</text>
</comment>
<name>A0A7J7RUT6_MYOMY</name>
<evidence type="ECO:0000313" key="1">
    <source>
        <dbReference type="EMBL" id="KAF6279903.1"/>
    </source>
</evidence>
<accession>A0A7J7RUT6</accession>
<organism evidence="1 2">
    <name type="scientific">Myotis myotis</name>
    <name type="common">Greater mouse-eared bat</name>
    <name type="synonym">Vespertilio myotis</name>
    <dbReference type="NCBI Taxonomy" id="51298"/>
    <lineage>
        <taxon>Eukaryota</taxon>
        <taxon>Metazoa</taxon>
        <taxon>Chordata</taxon>
        <taxon>Craniata</taxon>
        <taxon>Vertebrata</taxon>
        <taxon>Euteleostomi</taxon>
        <taxon>Mammalia</taxon>
        <taxon>Eutheria</taxon>
        <taxon>Laurasiatheria</taxon>
        <taxon>Chiroptera</taxon>
        <taxon>Yangochiroptera</taxon>
        <taxon>Vespertilionidae</taxon>
        <taxon>Myotis</taxon>
    </lineage>
</organism>
<proteinExistence type="predicted"/>
<dbReference type="EMBL" id="JABWUV010000021">
    <property type="protein sequence ID" value="KAF6279903.1"/>
    <property type="molecule type" value="Genomic_DNA"/>
</dbReference>
<dbReference type="AlphaFoldDB" id="A0A7J7RUT6"/>
<dbReference type="Proteomes" id="UP000527355">
    <property type="component" value="Unassembled WGS sequence"/>
</dbReference>
<reference evidence="1 2" key="1">
    <citation type="journal article" date="2020" name="Nature">
        <title>Six reference-quality genomes reveal evolution of bat adaptations.</title>
        <authorList>
            <person name="Jebb D."/>
            <person name="Huang Z."/>
            <person name="Pippel M."/>
            <person name="Hughes G.M."/>
            <person name="Lavrichenko K."/>
            <person name="Devanna P."/>
            <person name="Winkler S."/>
            <person name="Jermiin L.S."/>
            <person name="Skirmuntt E.C."/>
            <person name="Katzourakis A."/>
            <person name="Burkitt-Gray L."/>
            <person name="Ray D.A."/>
            <person name="Sullivan K.A.M."/>
            <person name="Roscito J.G."/>
            <person name="Kirilenko B.M."/>
            <person name="Davalos L.M."/>
            <person name="Corthals A.P."/>
            <person name="Power M.L."/>
            <person name="Jones G."/>
            <person name="Ransome R.D."/>
            <person name="Dechmann D.K.N."/>
            <person name="Locatelli A.G."/>
            <person name="Puechmaille S.J."/>
            <person name="Fedrigo O."/>
            <person name="Jarvis E.D."/>
            <person name="Hiller M."/>
            <person name="Vernes S.C."/>
            <person name="Myers E.W."/>
            <person name="Teeling E.C."/>
        </authorList>
    </citation>
    <scope>NUCLEOTIDE SEQUENCE [LARGE SCALE GENOMIC DNA]</scope>
    <source>
        <strain evidence="1">MMyoMyo1</strain>
        <tissue evidence="1">Flight muscle</tissue>
    </source>
</reference>